<accession>U5C189</accession>
<dbReference type="GO" id="GO:0016747">
    <property type="term" value="F:acyltransferase activity, transferring groups other than amino-acyl groups"/>
    <property type="evidence" value="ECO:0007669"/>
    <property type="project" value="InterPro"/>
</dbReference>
<dbReference type="eggNOG" id="COG0456">
    <property type="taxonomic scope" value="Bacteria"/>
</dbReference>
<gene>
    <name evidence="2" type="ORF">P872_07945</name>
</gene>
<keyword evidence="3" id="KW-1185">Reference proteome</keyword>
<dbReference type="InterPro" id="IPR000182">
    <property type="entry name" value="GNAT_dom"/>
</dbReference>
<protein>
    <recommendedName>
        <fullName evidence="1">N-acetyltransferase domain-containing protein</fullName>
    </recommendedName>
</protein>
<dbReference type="SUPFAM" id="SSF55729">
    <property type="entry name" value="Acyl-CoA N-acyltransferases (Nat)"/>
    <property type="match status" value="1"/>
</dbReference>
<comment type="caution">
    <text evidence="2">The sequence shown here is derived from an EMBL/GenBank/DDBJ whole genome shotgun (WGS) entry which is preliminary data.</text>
</comment>
<dbReference type="EMBL" id="AWXR01000037">
    <property type="protein sequence ID" value="ERM81917.1"/>
    <property type="molecule type" value="Genomic_DNA"/>
</dbReference>
<organism evidence="2 3">
    <name type="scientific">Rhodonellum psychrophilum GCM71 = DSM 17998</name>
    <dbReference type="NCBI Taxonomy" id="1123057"/>
    <lineage>
        <taxon>Bacteria</taxon>
        <taxon>Pseudomonadati</taxon>
        <taxon>Bacteroidota</taxon>
        <taxon>Cytophagia</taxon>
        <taxon>Cytophagales</taxon>
        <taxon>Cytophagaceae</taxon>
        <taxon>Rhodonellum</taxon>
    </lineage>
</organism>
<dbReference type="PANTHER" id="PTHR43305:SF1">
    <property type="entry name" value="FAMILY N-ACETYLTRANSFERASE, PUTATIVE (AFU_ORTHOLOGUE AFUA_2G01380)-RELATED"/>
    <property type="match status" value="1"/>
</dbReference>
<dbReference type="Pfam" id="PF00583">
    <property type="entry name" value="Acetyltransf_1"/>
    <property type="match status" value="1"/>
</dbReference>
<dbReference type="Gene3D" id="3.40.630.30">
    <property type="match status" value="1"/>
</dbReference>
<dbReference type="AlphaFoldDB" id="U5C189"/>
<reference evidence="2 3" key="1">
    <citation type="journal article" date="2013" name="Genome Announc.">
        <title>Draft Genome Sequence of the Psychrophilic and Alkaliphilic Rhodonellum psychrophilum Strain GCM71T.</title>
        <authorList>
            <person name="Hauptmann A.L."/>
            <person name="Glaring M.A."/>
            <person name="Hallin P.F."/>
            <person name="Prieme A."/>
            <person name="Stougaard P."/>
        </authorList>
    </citation>
    <scope>NUCLEOTIDE SEQUENCE [LARGE SCALE GENOMIC DNA]</scope>
    <source>
        <strain evidence="2 3">GCM71</strain>
    </source>
</reference>
<name>U5C189_9BACT</name>
<proteinExistence type="predicted"/>
<evidence type="ECO:0000313" key="3">
    <source>
        <dbReference type="Proteomes" id="UP000016843"/>
    </source>
</evidence>
<sequence>MKNPEPIMETIEIIPYSPELQPAFEQINKEWVIQHFSLEPFDVMQLENPEKHILSKGGAILFAKEGKEIIGTVGLVKMEEGVYEMIKMGVRPKAQGKKVGQMLVKAILEKAKEMGAKKVVLYSNSKLEAALNIYRKFGFRELVPECGKYLRCDIKMEIEL</sequence>
<dbReference type="CDD" id="cd04301">
    <property type="entry name" value="NAT_SF"/>
    <property type="match status" value="1"/>
</dbReference>
<dbReference type="Proteomes" id="UP000016843">
    <property type="component" value="Unassembled WGS sequence"/>
</dbReference>
<dbReference type="InterPro" id="IPR052777">
    <property type="entry name" value="Acetyltransferase_Enz"/>
</dbReference>
<dbReference type="InterPro" id="IPR016181">
    <property type="entry name" value="Acyl_CoA_acyltransferase"/>
</dbReference>
<evidence type="ECO:0000313" key="2">
    <source>
        <dbReference type="EMBL" id="ERM81917.1"/>
    </source>
</evidence>
<evidence type="ECO:0000259" key="1">
    <source>
        <dbReference type="PROSITE" id="PS51186"/>
    </source>
</evidence>
<dbReference type="PANTHER" id="PTHR43305">
    <property type="entry name" value="FAMILY N-ACETYLTRANSFERASE, PUTATIVE (AFU_ORTHOLOGUE AFUA_2G01380)-RELATED"/>
    <property type="match status" value="1"/>
</dbReference>
<feature type="domain" description="N-acetyltransferase" evidence="1">
    <location>
        <begin position="11"/>
        <end position="160"/>
    </location>
</feature>
<dbReference type="PROSITE" id="PS51186">
    <property type="entry name" value="GNAT"/>
    <property type="match status" value="1"/>
</dbReference>